<feature type="compositionally biased region" description="Acidic residues" evidence="2">
    <location>
        <begin position="543"/>
        <end position="557"/>
    </location>
</feature>
<sequence length="831" mass="93247">MSKVPQLRVSPLRVPQIGLRAFQDVLTRLKLDFLLWGWNWTCPEMVREYLQERHKPSRGFRPHPERWEICNWAQVLGRCAGEEGDLLFEADSVKVSQEEEVSYNELFKVARHPKNGFRTRDYKDRLRRNVATALLQILQPTKTAYMHGWQVEFVELVLSGAPVHWARLLWKVTRQHAQEERGGTLNHLSPYLIVFYRAMGCLTNAEKTRFPQLSRTYPGRYSREAEVDTDPDEEPASTPPAPAPARAAEERRSERIPRKRKWDERPEDRQPEVPAAPTRGRPTPEPHSRPKQRARRMPTVTEETRRTPTRRNLTQEEIIAQVLGKTAETSAQKAPRPSGGDGRTDDRPTASRMTEGRQAEGRPTERRVEPDSRPEAEESLADEPTILRGSSSAEGTSGRTPPASRPSGVKTRRVYPTPSRTTAGRPTASRTTESQSDSPTARRMGPTTSVRTPSADAPSARTPSAQIAPEGQAAEAGGSRVTKVTAASTPSQTEDQAGTGAQAVGSPTVLDILAGSGAAVAAEAAARHSSRESPRDSVATEILETEDETSSEEQEEDSVQKTPTGVLCEQIVPLLRYLDRKTSKYASALKPQSYVETIRRRTRSKVARWASRCGVYVDRNTALRQHLAVTQKLYQALQQQKEDAATKSQAEAELIRAKIESELQEERRQNKVLAAELARQTRALEESQRARKEDEELLCNLQTECSDLRAQRADLEMQLAEVESSCRARGELAARVTRCLNGYTHWEVAAQERVTLREFELRAAALTEGDSRSRRRVARKLETFLSGARDTMAHLQSEVTAALRRLGLRSRSEDWQGRDSKRSSPAQHRIC</sequence>
<dbReference type="AlphaFoldDB" id="A0AAF6AML0"/>
<proteinExistence type="predicted"/>
<feature type="coiled-coil region" evidence="1">
    <location>
        <begin position="627"/>
        <end position="725"/>
    </location>
</feature>
<evidence type="ECO:0000256" key="1">
    <source>
        <dbReference type="SAM" id="Coils"/>
    </source>
</evidence>
<feature type="region of interest" description="Disordered" evidence="2">
    <location>
        <begin position="525"/>
        <end position="562"/>
    </location>
</feature>
<evidence type="ECO:0000256" key="2">
    <source>
        <dbReference type="SAM" id="MobiDB-lite"/>
    </source>
</evidence>
<feature type="compositionally biased region" description="Basic and acidic residues" evidence="2">
    <location>
        <begin position="342"/>
        <end position="376"/>
    </location>
</feature>
<accession>A0AAF6AML0</accession>
<reference evidence="4" key="1">
    <citation type="journal article" date="2020" name="Curr. Biol.">
        <title>Chromatin organization in early land plants reveals an ancestral association between H3K27me3, transposons, and constitutive heterochromatin.</title>
        <authorList>
            <person name="Montgomery S.A."/>
            <person name="Tanizawa Y."/>
            <person name="Galik B."/>
            <person name="Wang N."/>
            <person name="Ito T."/>
            <person name="Mochizuki T."/>
            <person name="Akimcheva S."/>
            <person name="Bowman J.L."/>
            <person name="Cognat V."/>
            <person name="Marechal-Drouard L."/>
            <person name="Ekker H."/>
            <person name="Hong S.F."/>
            <person name="Kohchi T."/>
            <person name="Lin S.S."/>
            <person name="Liu L.D."/>
            <person name="Nakamura Y."/>
            <person name="Valeeva L.R."/>
            <person name="Shakirov E.V."/>
            <person name="Shippen D.E."/>
            <person name="Wei W.L."/>
            <person name="Yagura M."/>
            <person name="Yamaoka S."/>
            <person name="Yamato K.T."/>
            <person name="Liu C."/>
            <person name="Berger F."/>
        </authorList>
    </citation>
    <scope>NUCLEOTIDE SEQUENCE [LARGE SCALE GENOMIC DNA]</scope>
    <source>
        <strain evidence="4">Tak-1</strain>
    </source>
</reference>
<protein>
    <submittedName>
        <fullName evidence="3">Uncharacterized protein</fullName>
    </submittedName>
</protein>
<feature type="compositionally biased region" description="Basic and acidic residues" evidence="2">
    <location>
        <begin position="247"/>
        <end position="271"/>
    </location>
</feature>
<feature type="region of interest" description="Disordered" evidence="2">
    <location>
        <begin position="215"/>
        <end position="503"/>
    </location>
</feature>
<dbReference type="Proteomes" id="UP001162541">
    <property type="component" value="Chromosome 1"/>
</dbReference>
<organism evidence="3 4">
    <name type="scientific">Marchantia polymorpha subsp. ruderalis</name>
    <dbReference type="NCBI Taxonomy" id="1480154"/>
    <lineage>
        <taxon>Eukaryota</taxon>
        <taxon>Viridiplantae</taxon>
        <taxon>Streptophyta</taxon>
        <taxon>Embryophyta</taxon>
        <taxon>Marchantiophyta</taxon>
        <taxon>Marchantiopsida</taxon>
        <taxon>Marchantiidae</taxon>
        <taxon>Marchantiales</taxon>
        <taxon>Marchantiaceae</taxon>
        <taxon>Marchantia</taxon>
    </lineage>
</organism>
<dbReference type="EMBL" id="AP019866">
    <property type="protein sequence ID" value="BBM97680.1"/>
    <property type="molecule type" value="Genomic_DNA"/>
</dbReference>
<feature type="compositionally biased region" description="Polar residues" evidence="2">
    <location>
        <begin position="388"/>
        <end position="399"/>
    </location>
</feature>
<keyword evidence="1" id="KW-0175">Coiled coil</keyword>
<feature type="compositionally biased region" description="Polar residues" evidence="2">
    <location>
        <begin position="418"/>
        <end position="439"/>
    </location>
</feature>
<gene>
    <name evidence="3" type="ORF">Mp_1g07520</name>
</gene>
<feature type="compositionally biased region" description="Polar residues" evidence="2">
    <location>
        <begin position="485"/>
        <end position="496"/>
    </location>
</feature>
<name>A0AAF6AML0_MARPO</name>
<feature type="compositionally biased region" description="Basic and acidic residues" evidence="2">
    <location>
        <begin position="525"/>
        <end position="535"/>
    </location>
</feature>
<evidence type="ECO:0000313" key="3">
    <source>
        <dbReference type="EMBL" id="BBM97680.1"/>
    </source>
</evidence>
<evidence type="ECO:0000313" key="4">
    <source>
        <dbReference type="Proteomes" id="UP001162541"/>
    </source>
</evidence>